<gene>
    <name evidence="8" type="ORF">CMEL01_07443</name>
</gene>
<feature type="chain" id="PRO_5042487944" description="FAD-binding domain-containing protein" evidence="6">
    <location>
        <begin position="18"/>
        <end position="449"/>
    </location>
</feature>
<proteinExistence type="inferred from homology"/>
<accession>A0AAI9XJ77</accession>
<dbReference type="InterPro" id="IPR002938">
    <property type="entry name" value="FAD-bd"/>
</dbReference>
<organism evidence="8 9">
    <name type="scientific">Colletotrichum melonis</name>
    <dbReference type="NCBI Taxonomy" id="1209925"/>
    <lineage>
        <taxon>Eukaryota</taxon>
        <taxon>Fungi</taxon>
        <taxon>Dikarya</taxon>
        <taxon>Ascomycota</taxon>
        <taxon>Pezizomycotina</taxon>
        <taxon>Sordariomycetes</taxon>
        <taxon>Hypocreomycetidae</taxon>
        <taxon>Glomerellales</taxon>
        <taxon>Glomerellaceae</taxon>
        <taxon>Colletotrichum</taxon>
        <taxon>Colletotrichum acutatum species complex</taxon>
    </lineage>
</organism>
<dbReference type="InterPro" id="IPR050493">
    <property type="entry name" value="FAD-dep_Monooxygenase_BioMet"/>
</dbReference>
<comment type="caution">
    <text evidence="8">The sequence shown here is derived from an EMBL/GenBank/DDBJ whole genome shotgun (WGS) entry which is preliminary data.</text>
</comment>
<feature type="domain" description="FAD-binding" evidence="7">
    <location>
        <begin position="2"/>
        <end position="312"/>
    </location>
</feature>
<reference evidence="8 9" key="1">
    <citation type="submission" date="2016-10" db="EMBL/GenBank/DDBJ databases">
        <title>The genome sequence of Colletotrichum fioriniae PJ7.</title>
        <authorList>
            <person name="Baroncelli R."/>
        </authorList>
    </citation>
    <scope>NUCLEOTIDE SEQUENCE [LARGE SCALE GENOMIC DNA]</scope>
    <source>
        <strain evidence="8">Col 31</strain>
    </source>
</reference>
<evidence type="ECO:0000259" key="7">
    <source>
        <dbReference type="Pfam" id="PF01494"/>
    </source>
</evidence>
<keyword evidence="2" id="KW-0285">Flavoprotein</keyword>
<evidence type="ECO:0000256" key="5">
    <source>
        <dbReference type="ARBA" id="ARBA00023033"/>
    </source>
</evidence>
<keyword evidence="6" id="KW-0732">Signal</keyword>
<dbReference type="GO" id="GO:0071949">
    <property type="term" value="F:FAD binding"/>
    <property type="evidence" value="ECO:0007669"/>
    <property type="project" value="InterPro"/>
</dbReference>
<keyword evidence="3" id="KW-0274">FAD</keyword>
<evidence type="ECO:0000256" key="6">
    <source>
        <dbReference type="SAM" id="SignalP"/>
    </source>
</evidence>
<dbReference type="Gene3D" id="3.50.50.60">
    <property type="entry name" value="FAD/NAD(P)-binding domain"/>
    <property type="match status" value="1"/>
</dbReference>
<evidence type="ECO:0000313" key="9">
    <source>
        <dbReference type="Proteomes" id="UP001239795"/>
    </source>
</evidence>
<sequence>MTQVAIIGGGLSGLTLALYLHKSGISSAVYEARPKDFVSGGNIALSPNALRVLDHIGVYDTLRPQGFAFESVAFLNGRGGLLAKVLNGSYEEYNYPALRIRRTVLRGELIRQLELLGVPIHYEKKCAGVREETDTSATVEFEDGETVTAEFVIGADGIHSRVRSFVRPNGSKPVFQGLAGISGTFKLSDLPDVDTDMHYPCMLFGGNGSFAVMPASADGDEVSYFATFEVEERPREDWAALDADKETLAKMIKERFPIDSSWPEVVRALCHRTPTESLTLWPFYLLSAKESWSSPSRRVLLIGDATHGMPPTVNEPPPSVEDENMLTAFLQGGQGGATSFEDAETLAYTLAHIKAPLFNDSARPQVIQAWEDHRKDRVSKIVDFTTQNGDLRKTSTSFIHQWIKEMTIWAYIKMVGPHMGCKWMYSYHGESVRAVLGRLGIDDSKAKAQ</sequence>
<keyword evidence="9" id="KW-1185">Reference proteome</keyword>
<dbReference type="Proteomes" id="UP001239795">
    <property type="component" value="Unassembled WGS sequence"/>
</dbReference>
<dbReference type="GO" id="GO:0004497">
    <property type="term" value="F:monooxygenase activity"/>
    <property type="evidence" value="ECO:0007669"/>
    <property type="project" value="UniProtKB-KW"/>
</dbReference>
<evidence type="ECO:0000313" key="8">
    <source>
        <dbReference type="EMBL" id="KAK1450107.1"/>
    </source>
</evidence>
<name>A0AAI9XJ77_9PEZI</name>
<protein>
    <recommendedName>
        <fullName evidence="7">FAD-binding domain-containing protein</fullName>
    </recommendedName>
</protein>
<dbReference type="AlphaFoldDB" id="A0AAI9XJ77"/>
<evidence type="ECO:0000256" key="4">
    <source>
        <dbReference type="ARBA" id="ARBA00023002"/>
    </source>
</evidence>
<dbReference type="PRINTS" id="PR00420">
    <property type="entry name" value="RNGMNOXGNASE"/>
</dbReference>
<evidence type="ECO:0000256" key="1">
    <source>
        <dbReference type="ARBA" id="ARBA00007992"/>
    </source>
</evidence>
<feature type="signal peptide" evidence="6">
    <location>
        <begin position="1"/>
        <end position="17"/>
    </location>
</feature>
<dbReference type="SUPFAM" id="SSF51905">
    <property type="entry name" value="FAD/NAD(P)-binding domain"/>
    <property type="match status" value="1"/>
</dbReference>
<evidence type="ECO:0000256" key="3">
    <source>
        <dbReference type="ARBA" id="ARBA00022827"/>
    </source>
</evidence>
<dbReference type="InterPro" id="IPR036188">
    <property type="entry name" value="FAD/NAD-bd_sf"/>
</dbReference>
<dbReference type="EMBL" id="MLGG01000057">
    <property type="protein sequence ID" value="KAK1450107.1"/>
    <property type="molecule type" value="Genomic_DNA"/>
</dbReference>
<evidence type="ECO:0000256" key="2">
    <source>
        <dbReference type="ARBA" id="ARBA00022630"/>
    </source>
</evidence>
<keyword evidence="4" id="KW-0560">Oxidoreductase</keyword>
<keyword evidence="5" id="KW-0503">Monooxygenase</keyword>
<dbReference type="Pfam" id="PF01494">
    <property type="entry name" value="FAD_binding_3"/>
    <property type="match status" value="1"/>
</dbReference>
<dbReference type="PANTHER" id="PTHR13789:SF316">
    <property type="entry name" value="FAD-BINDING DOMAIN-CONTAINING PROTEIN"/>
    <property type="match status" value="1"/>
</dbReference>
<comment type="similarity">
    <text evidence="1">Belongs to the paxM FAD-dependent monooxygenase family.</text>
</comment>
<dbReference type="PANTHER" id="PTHR13789">
    <property type="entry name" value="MONOOXYGENASE"/>
    <property type="match status" value="1"/>
</dbReference>